<keyword evidence="2" id="KW-0547">Nucleotide-binding</keyword>
<keyword evidence="7" id="KW-1185">Reference proteome</keyword>
<protein>
    <submittedName>
        <fullName evidence="6">P-loop containing nucleoside triphosphate hydrolase</fullName>
    </submittedName>
</protein>
<evidence type="ECO:0000256" key="1">
    <source>
        <dbReference type="ARBA" id="ARBA00008535"/>
    </source>
</evidence>
<dbReference type="FunFam" id="3.40.50.300:FF:000840">
    <property type="entry name" value="Immune-associated nucleotide-binding protein 9"/>
    <property type="match status" value="1"/>
</dbReference>
<dbReference type="GO" id="GO:0016787">
    <property type="term" value="F:hydrolase activity"/>
    <property type="evidence" value="ECO:0007669"/>
    <property type="project" value="UniProtKB-KW"/>
</dbReference>
<dbReference type="SUPFAM" id="SSF52540">
    <property type="entry name" value="P-loop containing nucleoside triphosphate hydrolases"/>
    <property type="match status" value="1"/>
</dbReference>
<gene>
    <name evidence="6" type="ORF">CTI12_AA382200</name>
</gene>
<evidence type="ECO:0000256" key="4">
    <source>
        <dbReference type="SAM" id="MobiDB-lite"/>
    </source>
</evidence>
<keyword evidence="3" id="KW-0342">GTP-binding</keyword>
<evidence type="ECO:0000259" key="5">
    <source>
        <dbReference type="PROSITE" id="PS51720"/>
    </source>
</evidence>
<dbReference type="InterPro" id="IPR045058">
    <property type="entry name" value="GIMA/IAN/Toc"/>
</dbReference>
<dbReference type="PANTHER" id="PTHR10903:SF184">
    <property type="entry name" value="GTP-BINDING PROTEIN A"/>
    <property type="match status" value="1"/>
</dbReference>
<proteinExistence type="inferred from homology"/>
<dbReference type="InterPro" id="IPR027417">
    <property type="entry name" value="P-loop_NTPase"/>
</dbReference>
<sequence>MGGCSIDGDRELTSSAALTLVLVGKTGNGKSATGNSIIGSKEFESKRSSSGVTNTSELSTIELEDGRVLNVIDTPGMFDSSLDPETIGEQIVRCINMAKDGLHAVLVVFSICSRFSEEENAVISSLVALFGTKIYDYVIIVFTGGDELEDDGKSLDDFLRDSPDALKEILCLCGDRRVLFDNKTKDQTKKAGQVQQLLSCVKTVLEKNGGEPYTNEMFTELQKKHKDLQEQTEKIQALKLTKEFTQHDMLVLIEQMRHNQLKLIIEMFESKFKEIQLKLEKLLEEEKSAREKAESNAKEEQKKSKEEIEKLKKKLKEAKEAKEAREAKAKEAKEAKEAKNNEAKKAGKAWYECVIL</sequence>
<evidence type="ECO:0000313" key="6">
    <source>
        <dbReference type="EMBL" id="PWA57767.1"/>
    </source>
</evidence>
<feature type="region of interest" description="Disordered" evidence="4">
    <location>
        <begin position="315"/>
        <end position="347"/>
    </location>
</feature>
<evidence type="ECO:0000256" key="2">
    <source>
        <dbReference type="ARBA" id="ARBA00022741"/>
    </source>
</evidence>
<keyword evidence="6" id="KW-0378">Hydrolase</keyword>
<name>A0A2U1M942_ARTAN</name>
<dbReference type="EMBL" id="PKPP01006071">
    <property type="protein sequence ID" value="PWA57767.1"/>
    <property type="molecule type" value="Genomic_DNA"/>
</dbReference>
<comment type="caution">
    <text evidence="6">The sequence shown here is derived from an EMBL/GenBank/DDBJ whole genome shotgun (WGS) entry which is preliminary data.</text>
</comment>
<dbReference type="STRING" id="35608.A0A2U1M942"/>
<dbReference type="PROSITE" id="PS51720">
    <property type="entry name" value="G_AIG1"/>
    <property type="match status" value="1"/>
</dbReference>
<comment type="similarity">
    <text evidence="1">Belongs to the TRAFAC class TrmE-Era-EngA-EngB-Septin-like GTPase superfamily. AIG1/Toc34/Toc159-like paraseptin GTPase family. IAN subfamily.</text>
</comment>
<feature type="domain" description="AIG1-type G" evidence="5">
    <location>
        <begin position="15"/>
        <end position="222"/>
    </location>
</feature>
<dbReference type="OrthoDB" id="8954335at2759"/>
<dbReference type="CDD" id="cd01852">
    <property type="entry name" value="AIG1"/>
    <property type="match status" value="1"/>
</dbReference>
<dbReference type="Pfam" id="PF04548">
    <property type="entry name" value="AIG1"/>
    <property type="match status" value="1"/>
</dbReference>
<evidence type="ECO:0000313" key="7">
    <source>
        <dbReference type="Proteomes" id="UP000245207"/>
    </source>
</evidence>
<evidence type="ECO:0000256" key="3">
    <source>
        <dbReference type="ARBA" id="ARBA00023134"/>
    </source>
</evidence>
<dbReference type="Gene3D" id="3.40.50.300">
    <property type="entry name" value="P-loop containing nucleotide triphosphate hydrolases"/>
    <property type="match status" value="1"/>
</dbReference>
<dbReference type="AlphaFoldDB" id="A0A2U1M942"/>
<accession>A0A2U1M942</accession>
<feature type="compositionally biased region" description="Basic and acidic residues" evidence="4">
    <location>
        <begin position="317"/>
        <end position="345"/>
    </location>
</feature>
<organism evidence="6 7">
    <name type="scientific">Artemisia annua</name>
    <name type="common">Sweet wormwood</name>
    <dbReference type="NCBI Taxonomy" id="35608"/>
    <lineage>
        <taxon>Eukaryota</taxon>
        <taxon>Viridiplantae</taxon>
        <taxon>Streptophyta</taxon>
        <taxon>Embryophyta</taxon>
        <taxon>Tracheophyta</taxon>
        <taxon>Spermatophyta</taxon>
        <taxon>Magnoliopsida</taxon>
        <taxon>eudicotyledons</taxon>
        <taxon>Gunneridae</taxon>
        <taxon>Pentapetalae</taxon>
        <taxon>asterids</taxon>
        <taxon>campanulids</taxon>
        <taxon>Asterales</taxon>
        <taxon>Asteraceae</taxon>
        <taxon>Asteroideae</taxon>
        <taxon>Anthemideae</taxon>
        <taxon>Artemisiinae</taxon>
        <taxon>Artemisia</taxon>
    </lineage>
</organism>
<dbReference type="Proteomes" id="UP000245207">
    <property type="component" value="Unassembled WGS sequence"/>
</dbReference>
<dbReference type="GO" id="GO:0005525">
    <property type="term" value="F:GTP binding"/>
    <property type="evidence" value="ECO:0007669"/>
    <property type="project" value="UniProtKB-KW"/>
</dbReference>
<dbReference type="InterPro" id="IPR006703">
    <property type="entry name" value="G_AIG1"/>
</dbReference>
<reference evidence="6 7" key="1">
    <citation type="journal article" date="2018" name="Mol. Plant">
        <title>The genome of Artemisia annua provides insight into the evolution of Asteraceae family and artemisinin biosynthesis.</title>
        <authorList>
            <person name="Shen Q."/>
            <person name="Zhang L."/>
            <person name="Liao Z."/>
            <person name="Wang S."/>
            <person name="Yan T."/>
            <person name="Shi P."/>
            <person name="Liu M."/>
            <person name="Fu X."/>
            <person name="Pan Q."/>
            <person name="Wang Y."/>
            <person name="Lv Z."/>
            <person name="Lu X."/>
            <person name="Zhang F."/>
            <person name="Jiang W."/>
            <person name="Ma Y."/>
            <person name="Chen M."/>
            <person name="Hao X."/>
            <person name="Li L."/>
            <person name="Tang Y."/>
            <person name="Lv G."/>
            <person name="Zhou Y."/>
            <person name="Sun X."/>
            <person name="Brodelius P.E."/>
            <person name="Rose J.K.C."/>
            <person name="Tang K."/>
        </authorList>
    </citation>
    <scope>NUCLEOTIDE SEQUENCE [LARGE SCALE GENOMIC DNA]</scope>
    <source>
        <strain evidence="7">cv. Huhao1</strain>
        <tissue evidence="6">Leaf</tissue>
    </source>
</reference>
<dbReference type="PANTHER" id="PTHR10903">
    <property type="entry name" value="GTPASE, IMAP FAMILY MEMBER-RELATED"/>
    <property type="match status" value="1"/>
</dbReference>